<dbReference type="AlphaFoldDB" id="A0AAW0DRZ6"/>
<dbReference type="EMBL" id="JAYKXP010000009">
    <property type="protein sequence ID" value="KAK7054303.1"/>
    <property type="molecule type" value="Genomic_DNA"/>
</dbReference>
<gene>
    <name evidence="1" type="ORF">VNI00_003496</name>
</gene>
<dbReference type="InterPro" id="IPR035992">
    <property type="entry name" value="Ricin_B-like_lectins"/>
</dbReference>
<reference evidence="1 2" key="1">
    <citation type="submission" date="2024-01" db="EMBL/GenBank/DDBJ databases">
        <title>A draft genome for a cacao thread blight-causing isolate of Paramarasmius palmivorus.</title>
        <authorList>
            <person name="Baruah I.K."/>
            <person name="Bukari Y."/>
            <person name="Amoako-Attah I."/>
            <person name="Meinhardt L.W."/>
            <person name="Bailey B.A."/>
            <person name="Cohen S.P."/>
        </authorList>
    </citation>
    <scope>NUCLEOTIDE SEQUENCE [LARGE SCALE GENOMIC DNA]</scope>
    <source>
        <strain evidence="1 2">GH-12</strain>
    </source>
</reference>
<dbReference type="SUPFAM" id="SSF50370">
    <property type="entry name" value="Ricin B-like lectins"/>
    <property type="match status" value="1"/>
</dbReference>
<protein>
    <recommendedName>
        <fullName evidence="3">Ricin B lectin domain-containing protein</fullName>
    </recommendedName>
</protein>
<name>A0AAW0DRZ6_9AGAR</name>
<dbReference type="Proteomes" id="UP001383192">
    <property type="component" value="Unassembled WGS sequence"/>
</dbReference>
<evidence type="ECO:0000313" key="1">
    <source>
        <dbReference type="EMBL" id="KAK7054303.1"/>
    </source>
</evidence>
<dbReference type="Gene3D" id="2.80.10.50">
    <property type="match status" value="1"/>
</dbReference>
<keyword evidence="2" id="KW-1185">Reference proteome</keyword>
<evidence type="ECO:0008006" key="3">
    <source>
        <dbReference type="Google" id="ProtNLM"/>
    </source>
</evidence>
<evidence type="ECO:0000313" key="2">
    <source>
        <dbReference type="Proteomes" id="UP001383192"/>
    </source>
</evidence>
<proteinExistence type="predicted"/>
<comment type="caution">
    <text evidence="1">The sequence shown here is derived from an EMBL/GenBank/DDBJ whole genome shotgun (WGS) entry which is preliminary data.</text>
</comment>
<sequence>MPLATAYYKITNGGSSLALASETPNTPLSLQQDDGSSQMKWHTENQNNGAYYYLYSYYDGSARKLGATVTTIAPDADVIGGTASKQWVITHAAGAASNVFSIVISGYAITNNNGLAQLEPFDSTASSVPANQQWTFIKWQ</sequence>
<accession>A0AAW0DRZ6</accession>
<organism evidence="1 2">
    <name type="scientific">Paramarasmius palmivorus</name>
    <dbReference type="NCBI Taxonomy" id="297713"/>
    <lineage>
        <taxon>Eukaryota</taxon>
        <taxon>Fungi</taxon>
        <taxon>Dikarya</taxon>
        <taxon>Basidiomycota</taxon>
        <taxon>Agaricomycotina</taxon>
        <taxon>Agaricomycetes</taxon>
        <taxon>Agaricomycetidae</taxon>
        <taxon>Agaricales</taxon>
        <taxon>Marasmiineae</taxon>
        <taxon>Marasmiaceae</taxon>
        <taxon>Paramarasmius</taxon>
    </lineage>
</organism>